<evidence type="ECO:0000313" key="4">
    <source>
        <dbReference type="Proteomes" id="UP000178168"/>
    </source>
</evidence>
<dbReference type="Proteomes" id="UP000178168">
    <property type="component" value="Unassembled WGS sequence"/>
</dbReference>
<dbReference type="InterPro" id="IPR029045">
    <property type="entry name" value="ClpP/crotonase-like_dom_sf"/>
</dbReference>
<protein>
    <recommendedName>
        <fullName evidence="2">ATP-dependent Clp protease proteolytic subunit</fullName>
    </recommendedName>
</protein>
<comment type="caution">
    <text evidence="3">The sequence shown here is derived from an EMBL/GenBank/DDBJ whole genome shotgun (WGS) entry which is preliminary data.</text>
</comment>
<dbReference type="SUPFAM" id="SSF52096">
    <property type="entry name" value="ClpP/crotonase"/>
    <property type="match status" value="1"/>
</dbReference>
<dbReference type="GO" id="GO:0006515">
    <property type="term" value="P:protein quality control for misfolded or incompletely synthesized proteins"/>
    <property type="evidence" value="ECO:0007669"/>
    <property type="project" value="TreeGrafter"/>
</dbReference>
<dbReference type="EMBL" id="MHUZ01000023">
    <property type="protein sequence ID" value="OHA85501.1"/>
    <property type="molecule type" value="Genomic_DNA"/>
</dbReference>
<accession>A0A1G2SM84</accession>
<dbReference type="GO" id="GO:0009368">
    <property type="term" value="C:endopeptidase Clp complex"/>
    <property type="evidence" value="ECO:0007669"/>
    <property type="project" value="TreeGrafter"/>
</dbReference>
<dbReference type="GO" id="GO:0004176">
    <property type="term" value="F:ATP-dependent peptidase activity"/>
    <property type="evidence" value="ECO:0007669"/>
    <property type="project" value="InterPro"/>
</dbReference>
<evidence type="ECO:0000256" key="2">
    <source>
        <dbReference type="RuleBase" id="RU003567"/>
    </source>
</evidence>
<dbReference type="InterPro" id="IPR023562">
    <property type="entry name" value="ClpP/TepA"/>
</dbReference>
<dbReference type="AlphaFoldDB" id="A0A1G2SM84"/>
<dbReference type="PANTHER" id="PTHR10381">
    <property type="entry name" value="ATP-DEPENDENT CLP PROTEASE PROTEOLYTIC SUBUNIT"/>
    <property type="match status" value="1"/>
</dbReference>
<dbReference type="GO" id="GO:0051117">
    <property type="term" value="F:ATPase binding"/>
    <property type="evidence" value="ECO:0007669"/>
    <property type="project" value="TreeGrafter"/>
</dbReference>
<sequence>MGDIKRKFFEETVPKRVLFISGKITADMEKELSHSFIYLNAMNDDPITLYINSPGGDVLPGLDIYDWVRLSRAPVHGIVVGHAASMASVILQGCAKRSIARHASIMIHTIRIYVELDDLMPENIGNSPSINDAKKEQEWIYKIFQERTGKEMSEIHKVFAEKTKFSAEEAKAFCLVDETI</sequence>
<gene>
    <name evidence="3" type="ORF">A2591_01435</name>
</gene>
<dbReference type="STRING" id="1802730.A2591_01435"/>
<evidence type="ECO:0000313" key="3">
    <source>
        <dbReference type="EMBL" id="OHA85501.1"/>
    </source>
</evidence>
<dbReference type="Gene3D" id="3.90.226.10">
    <property type="entry name" value="2-enoyl-CoA Hydratase, Chain A, domain 1"/>
    <property type="match status" value="1"/>
</dbReference>
<dbReference type="InterPro" id="IPR001907">
    <property type="entry name" value="ClpP"/>
</dbReference>
<proteinExistence type="inferred from homology"/>
<evidence type="ECO:0000256" key="1">
    <source>
        <dbReference type="ARBA" id="ARBA00007039"/>
    </source>
</evidence>
<dbReference type="GO" id="GO:0004252">
    <property type="term" value="F:serine-type endopeptidase activity"/>
    <property type="evidence" value="ECO:0007669"/>
    <property type="project" value="InterPro"/>
</dbReference>
<dbReference type="PRINTS" id="PR00127">
    <property type="entry name" value="CLPPROTEASEP"/>
</dbReference>
<organism evidence="3 4">
    <name type="scientific">Candidatus Yonathbacteria bacterium RIFOXYD1_FULL_52_36</name>
    <dbReference type="NCBI Taxonomy" id="1802730"/>
    <lineage>
        <taxon>Bacteria</taxon>
        <taxon>Candidatus Yonathiibacteriota</taxon>
    </lineage>
</organism>
<dbReference type="CDD" id="cd07017">
    <property type="entry name" value="S14_ClpP_2"/>
    <property type="match status" value="1"/>
</dbReference>
<name>A0A1G2SM84_9BACT</name>
<dbReference type="Pfam" id="PF00574">
    <property type="entry name" value="CLP_protease"/>
    <property type="match status" value="1"/>
</dbReference>
<reference evidence="3 4" key="1">
    <citation type="journal article" date="2016" name="Nat. Commun.">
        <title>Thousands of microbial genomes shed light on interconnected biogeochemical processes in an aquifer system.</title>
        <authorList>
            <person name="Anantharaman K."/>
            <person name="Brown C.T."/>
            <person name="Hug L.A."/>
            <person name="Sharon I."/>
            <person name="Castelle C.J."/>
            <person name="Probst A.J."/>
            <person name="Thomas B.C."/>
            <person name="Singh A."/>
            <person name="Wilkins M.J."/>
            <person name="Karaoz U."/>
            <person name="Brodie E.L."/>
            <person name="Williams K.H."/>
            <person name="Hubbard S.S."/>
            <person name="Banfield J.F."/>
        </authorList>
    </citation>
    <scope>NUCLEOTIDE SEQUENCE [LARGE SCALE GENOMIC DNA]</scope>
</reference>
<comment type="similarity">
    <text evidence="1 2">Belongs to the peptidase S14 family.</text>
</comment>
<dbReference type="PANTHER" id="PTHR10381:SF11">
    <property type="entry name" value="ATP-DEPENDENT CLP PROTEASE PROTEOLYTIC SUBUNIT, MITOCHONDRIAL"/>
    <property type="match status" value="1"/>
</dbReference>